<keyword evidence="1" id="KW-0732">Signal</keyword>
<dbReference type="Proteomes" id="UP001139409">
    <property type="component" value="Unassembled WGS sequence"/>
</dbReference>
<dbReference type="RefSeq" id="WP_225696458.1">
    <property type="nucleotide sequence ID" value="NZ_JAIXNE010000001.1"/>
</dbReference>
<feature type="domain" description="Outer membrane protein beta-barrel" evidence="2">
    <location>
        <begin position="122"/>
        <end position="309"/>
    </location>
</feature>
<dbReference type="Pfam" id="PF13568">
    <property type="entry name" value="OMP_b-brl_2"/>
    <property type="match status" value="1"/>
</dbReference>
<evidence type="ECO:0000313" key="4">
    <source>
        <dbReference type="Proteomes" id="UP001139409"/>
    </source>
</evidence>
<name>A0A9X1KVW2_9BACT</name>
<feature type="signal peptide" evidence="1">
    <location>
        <begin position="1"/>
        <end position="19"/>
    </location>
</feature>
<feature type="chain" id="PRO_5040843033" evidence="1">
    <location>
        <begin position="20"/>
        <end position="357"/>
    </location>
</feature>
<evidence type="ECO:0000259" key="2">
    <source>
        <dbReference type="Pfam" id="PF13568"/>
    </source>
</evidence>
<evidence type="ECO:0000256" key="1">
    <source>
        <dbReference type="SAM" id="SignalP"/>
    </source>
</evidence>
<protein>
    <submittedName>
        <fullName evidence="3">PorT family protein</fullName>
    </submittedName>
</protein>
<reference evidence="3" key="1">
    <citation type="submission" date="2021-09" db="EMBL/GenBank/DDBJ databases">
        <title>Fulvivirga sp. isolated from coastal sediment.</title>
        <authorList>
            <person name="Yu H."/>
        </authorList>
    </citation>
    <scope>NUCLEOTIDE SEQUENCE</scope>
    <source>
        <strain evidence="3">1062</strain>
    </source>
</reference>
<dbReference type="InterPro" id="IPR025665">
    <property type="entry name" value="Beta-barrel_OMP_2"/>
</dbReference>
<evidence type="ECO:0000313" key="3">
    <source>
        <dbReference type="EMBL" id="MCA6073339.1"/>
    </source>
</evidence>
<gene>
    <name evidence="3" type="ORF">LDX50_00575</name>
</gene>
<proteinExistence type="predicted"/>
<accession>A0A9X1KVW2</accession>
<dbReference type="EMBL" id="JAIXNE010000001">
    <property type="protein sequence ID" value="MCA6073339.1"/>
    <property type="molecule type" value="Genomic_DNA"/>
</dbReference>
<keyword evidence="4" id="KW-1185">Reference proteome</keyword>
<organism evidence="3 4">
    <name type="scientific">Fulvivirga sedimenti</name>
    <dbReference type="NCBI Taxonomy" id="2879465"/>
    <lineage>
        <taxon>Bacteria</taxon>
        <taxon>Pseudomonadati</taxon>
        <taxon>Bacteroidota</taxon>
        <taxon>Cytophagia</taxon>
        <taxon>Cytophagales</taxon>
        <taxon>Fulvivirgaceae</taxon>
        <taxon>Fulvivirga</taxon>
    </lineage>
</organism>
<sequence>MKKISFIILALFGATCLQAQNLTCTETLTEAQRMFEQGNFYAIPKMLKPCLDNGFNSQQKIDAYFLLTQTYLFIDDPIAAEDSYLKLLNEDPAFIPNEERDPIDVIYLSEKFTTRPIFVFNSRIGINYTATDIIQPFNTSDQPQQARYSVGYGFEGSLGIDVVVSDFLSIGTGIGLVQKKYKYEQVMFNDDDQTMTENQWNIEVPLLVRLRWEMGKITPYAYGGPSVNYTFSAKADLELIDRVTETVLINGEPQISTSEIPVNGPAVDIMDQRVNLNTNVIVGGGVMIRMKYDFIVVDLRYRGGLNNIVDEKGHYLNNELVYRYGYVDDYKRLNNLAITVGYVKPFYKPRKRKKFRK</sequence>
<dbReference type="AlphaFoldDB" id="A0A9X1KVW2"/>
<comment type="caution">
    <text evidence="3">The sequence shown here is derived from an EMBL/GenBank/DDBJ whole genome shotgun (WGS) entry which is preliminary data.</text>
</comment>